<feature type="compositionally biased region" description="Polar residues" evidence="1">
    <location>
        <begin position="172"/>
        <end position="181"/>
    </location>
</feature>
<feature type="compositionally biased region" description="Low complexity" evidence="1">
    <location>
        <begin position="155"/>
        <end position="171"/>
    </location>
</feature>
<feature type="region of interest" description="Disordered" evidence="1">
    <location>
        <begin position="1"/>
        <end position="206"/>
    </location>
</feature>
<feature type="region of interest" description="Disordered" evidence="1">
    <location>
        <begin position="229"/>
        <end position="267"/>
    </location>
</feature>
<evidence type="ECO:0000256" key="1">
    <source>
        <dbReference type="SAM" id="MobiDB-lite"/>
    </source>
</evidence>
<feature type="region of interest" description="Disordered" evidence="1">
    <location>
        <begin position="352"/>
        <end position="397"/>
    </location>
</feature>
<feature type="compositionally biased region" description="Polar residues" evidence="1">
    <location>
        <begin position="79"/>
        <end position="89"/>
    </location>
</feature>
<accession>A0AAQ3R5R3</accession>
<dbReference type="Proteomes" id="UP001303373">
    <property type="component" value="Chromosome 8"/>
</dbReference>
<feature type="compositionally biased region" description="Polar residues" evidence="1">
    <location>
        <begin position="142"/>
        <end position="154"/>
    </location>
</feature>
<name>A0AAQ3R5R3_9PEZI</name>
<feature type="compositionally biased region" description="Basic residues" evidence="1">
    <location>
        <begin position="104"/>
        <end position="121"/>
    </location>
</feature>
<evidence type="ECO:0008006" key="4">
    <source>
        <dbReference type="Google" id="ProtNLM"/>
    </source>
</evidence>
<feature type="compositionally biased region" description="Low complexity" evidence="1">
    <location>
        <begin position="290"/>
        <end position="316"/>
    </location>
</feature>
<organism evidence="2 3">
    <name type="scientific">Acrodontium crateriforme</name>
    <dbReference type="NCBI Taxonomy" id="150365"/>
    <lineage>
        <taxon>Eukaryota</taxon>
        <taxon>Fungi</taxon>
        <taxon>Dikarya</taxon>
        <taxon>Ascomycota</taxon>
        <taxon>Pezizomycotina</taxon>
        <taxon>Dothideomycetes</taxon>
        <taxon>Dothideomycetidae</taxon>
        <taxon>Mycosphaerellales</taxon>
        <taxon>Teratosphaeriaceae</taxon>
        <taxon>Acrodontium</taxon>
    </lineage>
</organism>
<protein>
    <recommendedName>
        <fullName evidence="4">Basic proline-rich protein</fullName>
    </recommendedName>
</protein>
<feature type="compositionally biased region" description="Polar residues" evidence="1">
    <location>
        <begin position="244"/>
        <end position="267"/>
    </location>
</feature>
<proteinExistence type="predicted"/>
<feature type="compositionally biased region" description="Gly residues" evidence="1">
    <location>
        <begin position="379"/>
        <end position="389"/>
    </location>
</feature>
<keyword evidence="3" id="KW-1185">Reference proteome</keyword>
<feature type="region of interest" description="Disordered" evidence="1">
    <location>
        <begin position="290"/>
        <end position="322"/>
    </location>
</feature>
<dbReference type="AlphaFoldDB" id="A0AAQ3R5R3"/>
<evidence type="ECO:0000313" key="3">
    <source>
        <dbReference type="Proteomes" id="UP001303373"/>
    </source>
</evidence>
<feature type="compositionally biased region" description="Pro residues" evidence="1">
    <location>
        <begin position="50"/>
        <end position="59"/>
    </location>
</feature>
<dbReference type="EMBL" id="CP138587">
    <property type="protein sequence ID" value="WPH02361.1"/>
    <property type="molecule type" value="Genomic_DNA"/>
</dbReference>
<reference evidence="2 3" key="1">
    <citation type="submission" date="2023-11" db="EMBL/GenBank/DDBJ databases">
        <title>An acidophilic fungus is an integral part of prey digestion in a carnivorous sundew plant.</title>
        <authorList>
            <person name="Tsai I.J."/>
        </authorList>
    </citation>
    <scope>NUCLEOTIDE SEQUENCE [LARGE SCALE GENOMIC DNA]</scope>
    <source>
        <strain evidence="2">169a</strain>
    </source>
</reference>
<sequence>MSHPLPSVRASVPEPGHCLQLVSRSVELRDATSDTDNDNDNDNDHDGLAGPPPPQPAAPPLAVVPASSTTPRRPDGAQRSITDPSTSTRPHPYVLTSPPPRPTIRSRHRNHSPYSRSHLRSKSGGPSLLSAPIMTRAKSMPSPFTGQISGTALLSASPQRSPPRMSSPFSPNHDTSAQLSPARSDRFDGAGTGMISNVPTIEEDSELDITPRQNSHTMLSPLPAASAAFSRSSSLRRRPASPLHSANVTSSTLQSPPSYSTLTDSSVTSSPSLVAQRYVNEAFPFLNHSTSTSSFSASSVPSTPSSVRSRSPSISSLDTIEDAPDAEFAAAANAEAERLERIHAAAETQERLKRAGLEVEDESNDGGSRRRSSFESGRMGRGLGRTGHQGGERKRWSICGGERRADLDLETIWED</sequence>
<evidence type="ECO:0000313" key="2">
    <source>
        <dbReference type="EMBL" id="WPH02361.1"/>
    </source>
</evidence>
<gene>
    <name evidence="2" type="ORF">R9X50_00522400</name>
</gene>